<dbReference type="RefSeq" id="WP_139018135.1">
    <property type="nucleotide sequence ID" value="NZ_VDBS01000032.1"/>
</dbReference>
<feature type="non-terminal residue" evidence="1">
    <location>
        <position position="1"/>
    </location>
</feature>
<dbReference type="AlphaFoldDB" id="A0AAX2UJ18"/>
<evidence type="ECO:0000313" key="1">
    <source>
        <dbReference type="EMBL" id="TNB57858.1"/>
    </source>
</evidence>
<dbReference type="EMBL" id="VDBS01000032">
    <property type="protein sequence ID" value="TNB57858.1"/>
    <property type="molecule type" value="Genomic_DNA"/>
</dbReference>
<gene>
    <name evidence="1" type="ORF">FDW42_04190</name>
</gene>
<accession>A0AAX2UJ18</accession>
<dbReference type="InterPro" id="IPR011009">
    <property type="entry name" value="Kinase-like_dom_sf"/>
</dbReference>
<name>A0AAX2UJ18_9BACT</name>
<dbReference type="SUPFAM" id="SSF56112">
    <property type="entry name" value="Protein kinase-like (PK-like)"/>
    <property type="match status" value="1"/>
</dbReference>
<reference evidence="1 2" key="1">
    <citation type="submission" date="2019-05" db="EMBL/GenBank/DDBJ databases">
        <title>Draft genomes of eight strains of Campylobacter helveticus isolated from cats and a dog in New Zealand.</title>
        <authorList>
            <person name="Bojanic K."/>
            <person name="Midwinter A.C."/>
            <person name="Biggs P.J."/>
            <person name="Acke E."/>
            <person name="Cornelius A.J."/>
            <person name="Marshall J.C."/>
        </authorList>
    </citation>
    <scope>NUCLEOTIDE SEQUENCE [LARGE SCALE GENOMIC DNA]</scope>
    <source>
        <strain evidence="1 2">ACP123b</strain>
    </source>
</reference>
<proteinExistence type="predicted"/>
<protein>
    <submittedName>
        <fullName evidence="1">Capsular biosynthesis protein</fullName>
    </submittedName>
</protein>
<organism evidence="1 2">
    <name type="scientific">Campylobacter helveticus</name>
    <dbReference type="NCBI Taxonomy" id="28898"/>
    <lineage>
        <taxon>Bacteria</taxon>
        <taxon>Pseudomonadati</taxon>
        <taxon>Campylobacterota</taxon>
        <taxon>Epsilonproteobacteria</taxon>
        <taxon>Campylobacterales</taxon>
        <taxon>Campylobacteraceae</taxon>
        <taxon>Campylobacter</taxon>
    </lineage>
</organism>
<comment type="caution">
    <text evidence="1">The sequence shown here is derived from an EMBL/GenBank/DDBJ whole genome shotgun (WGS) entry which is preliminary data.</text>
</comment>
<dbReference type="Proteomes" id="UP000306813">
    <property type="component" value="Unassembled WGS sequence"/>
</dbReference>
<evidence type="ECO:0000313" key="2">
    <source>
        <dbReference type="Proteomes" id="UP000306813"/>
    </source>
</evidence>
<sequence length="362" mass="42690">GGGGKILTGAFCFSGAKILAKHLLKNRYDFVKSIKSYSKEKKMWAIQNATWLDFGLITNYFHSKKVISTQRSFNQIQIAKNYIIKNSSWSEKIKAEKEWFENLPPELLIYTPRYFSQKKGYALEYLCQNTLSELFVFGNLPSFVWEKIFLSIKDFLKICHSYKSEEKLNFNYKEKTLSRLKEFSRQRKIKLDKPFIFNHNICPSLNELVEFTDEFLPYVKEFGLIHGDFCFSNIMYDFRSDLIKTYDPRGMDFNSKISIFGDANYDFAKLIHSVLGLYDFIIAGFYECKLKGYELNFKLELSDNIFKIQETFRGIFKVDKSLLALCLHLFLSMLPLHYDDEKRQNALLANTYRIYTLLKEEQ</sequence>